<dbReference type="EnsemblProtists" id="Phyra38790">
    <property type="protein sequence ID" value="Phyra38790"/>
    <property type="gene ID" value="Phyra38790"/>
</dbReference>
<proteinExistence type="predicted"/>
<organism evidence="2 3">
    <name type="scientific">Phytophthora ramorum</name>
    <name type="common">Sudden oak death agent</name>
    <dbReference type="NCBI Taxonomy" id="164328"/>
    <lineage>
        <taxon>Eukaryota</taxon>
        <taxon>Sar</taxon>
        <taxon>Stramenopiles</taxon>
        <taxon>Oomycota</taxon>
        <taxon>Peronosporomycetes</taxon>
        <taxon>Peronosporales</taxon>
        <taxon>Peronosporaceae</taxon>
        <taxon>Phytophthora</taxon>
    </lineage>
</organism>
<dbReference type="Proteomes" id="UP000005238">
    <property type="component" value="Unassembled WGS sequence"/>
</dbReference>
<dbReference type="AlphaFoldDB" id="H3G4Y4"/>
<dbReference type="Pfam" id="PF07727">
    <property type="entry name" value="RVT_2"/>
    <property type="match status" value="1"/>
</dbReference>
<accession>H3G4Y4</accession>
<dbReference type="InterPro" id="IPR013103">
    <property type="entry name" value="RVT_2"/>
</dbReference>
<evidence type="ECO:0000259" key="1">
    <source>
        <dbReference type="Pfam" id="PF07727"/>
    </source>
</evidence>
<protein>
    <recommendedName>
        <fullName evidence="1">Reverse transcriptase Ty1/copia-type domain-containing protein</fullName>
    </recommendedName>
</protein>
<sequence length="59" mass="6649">VCLLLKSLYGLKQAPAVWNKTFHEHLAKIGFTRLNILCAIYGADGEVRMLLTVYVDDLL</sequence>
<name>H3G4Y4_PHYRM</name>
<evidence type="ECO:0000313" key="2">
    <source>
        <dbReference type="EnsemblProtists" id="Phyra38790"/>
    </source>
</evidence>
<reference evidence="2" key="2">
    <citation type="submission" date="2015-06" db="UniProtKB">
        <authorList>
            <consortium name="EnsemblProtists"/>
        </authorList>
    </citation>
    <scope>IDENTIFICATION</scope>
    <source>
        <strain evidence="2">Pr102</strain>
    </source>
</reference>
<dbReference type="InParanoid" id="H3G4Y4"/>
<dbReference type="EMBL" id="DS565998">
    <property type="status" value="NOT_ANNOTATED_CDS"/>
    <property type="molecule type" value="Genomic_DNA"/>
</dbReference>
<evidence type="ECO:0000313" key="3">
    <source>
        <dbReference type="Proteomes" id="UP000005238"/>
    </source>
</evidence>
<reference evidence="3" key="1">
    <citation type="journal article" date="2006" name="Science">
        <title>Phytophthora genome sequences uncover evolutionary origins and mechanisms of pathogenesis.</title>
        <authorList>
            <person name="Tyler B.M."/>
            <person name="Tripathy S."/>
            <person name="Zhang X."/>
            <person name="Dehal P."/>
            <person name="Jiang R.H."/>
            <person name="Aerts A."/>
            <person name="Arredondo F.D."/>
            <person name="Baxter L."/>
            <person name="Bensasson D."/>
            <person name="Beynon J.L."/>
            <person name="Chapman J."/>
            <person name="Damasceno C.M."/>
            <person name="Dorrance A.E."/>
            <person name="Dou D."/>
            <person name="Dickerman A.W."/>
            <person name="Dubchak I.L."/>
            <person name="Garbelotto M."/>
            <person name="Gijzen M."/>
            <person name="Gordon S.G."/>
            <person name="Govers F."/>
            <person name="Grunwald N.J."/>
            <person name="Huang W."/>
            <person name="Ivors K.L."/>
            <person name="Jones R.W."/>
            <person name="Kamoun S."/>
            <person name="Krampis K."/>
            <person name="Lamour K.H."/>
            <person name="Lee M.K."/>
            <person name="McDonald W.H."/>
            <person name="Medina M."/>
            <person name="Meijer H.J."/>
            <person name="Nordberg E.K."/>
            <person name="Maclean D.J."/>
            <person name="Ospina-Giraldo M.D."/>
            <person name="Morris P.F."/>
            <person name="Phuntumart V."/>
            <person name="Putnam N.H."/>
            <person name="Rash S."/>
            <person name="Rose J.K."/>
            <person name="Sakihama Y."/>
            <person name="Salamov A.A."/>
            <person name="Savidor A."/>
            <person name="Scheuring C.F."/>
            <person name="Smith B.M."/>
            <person name="Sobral B.W."/>
            <person name="Terry A."/>
            <person name="Torto-Alalibo T.A."/>
            <person name="Win J."/>
            <person name="Xu Z."/>
            <person name="Zhang H."/>
            <person name="Grigoriev I.V."/>
            <person name="Rokhsar D.S."/>
            <person name="Boore J.L."/>
        </authorList>
    </citation>
    <scope>NUCLEOTIDE SEQUENCE [LARGE SCALE GENOMIC DNA]</scope>
    <source>
        <strain evidence="3">Pr102</strain>
    </source>
</reference>
<dbReference type="HOGENOM" id="CLU_001650_10_3_1"/>
<keyword evidence="3" id="KW-1185">Reference proteome</keyword>
<feature type="domain" description="Reverse transcriptase Ty1/copia-type" evidence="1">
    <location>
        <begin position="1"/>
        <end position="59"/>
    </location>
</feature>